<evidence type="ECO:0000256" key="7">
    <source>
        <dbReference type="ARBA" id="ARBA00023040"/>
    </source>
</evidence>
<keyword evidence="9" id="KW-1015">Disulfide bond</keyword>
<keyword evidence="7" id="KW-0297">G-protein coupled receptor</keyword>
<dbReference type="InterPro" id="IPR000276">
    <property type="entry name" value="GPCR_Rhodpsn"/>
</dbReference>
<dbReference type="GeneTree" id="ENSGT01030000234640"/>
<dbReference type="PRINTS" id="PR00245">
    <property type="entry name" value="OLFACTORYR"/>
</dbReference>
<evidence type="ECO:0000256" key="1">
    <source>
        <dbReference type="ARBA" id="ARBA00004651"/>
    </source>
</evidence>
<dbReference type="AlphaFoldDB" id="A0A803JBB3"/>
<evidence type="ECO:0000256" key="12">
    <source>
        <dbReference type="ARBA" id="ARBA00023224"/>
    </source>
</evidence>
<keyword evidence="8 13" id="KW-0472">Membrane</keyword>
<name>A0A803JBB3_XENTR</name>
<dbReference type="InParanoid" id="A0A803JBB3"/>
<evidence type="ECO:0000256" key="6">
    <source>
        <dbReference type="ARBA" id="ARBA00022989"/>
    </source>
</evidence>
<evidence type="ECO:0000256" key="3">
    <source>
        <dbReference type="ARBA" id="ARBA00022606"/>
    </source>
</evidence>
<evidence type="ECO:0000313" key="15">
    <source>
        <dbReference type="Ensembl" id="ENSXETP00000105171"/>
    </source>
</evidence>
<dbReference type="PANTHER" id="PTHR26451:SF1000">
    <property type="entry name" value="GUSTATORY RECEPTOR CLONE PTE03"/>
    <property type="match status" value="1"/>
</dbReference>
<evidence type="ECO:0000256" key="2">
    <source>
        <dbReference type="ARBA" id="ARBA00022475"/>
    </source>
</evidence>
<evidence type="ECO:0000256" key="9">
    <source>
        <dbReference type="ARBA" id="ARBA00023157"/>
    </source>
</evidence>
<evidence type="ECO:0000256" key="13">
    <source>
        <dbReference type="SAM" id="Phobius"/>
    </source>
</evidence>
<accession>A0A803JBB3</accession>
<dbReference type="SUPFAM" id="SSF81321">
    <property type="entry name" value="Family A G protein-coupled receptor-like"/>
    <property type="match status" value="1"/>
</dbReference>
<dbReference type="PANTHER" id="PTHR26451">
    <property type="entry name" value="G_PROTEIN_RECEP_F1_2 DOMAIN-CONTAINING PROTEIN"/>
    <property type="match status" value="1"/>
</dbReference>
<evidence type="ECO:0000256" key="10">
    <source>
        <dbReference type="ARBA" id="ARBA00023170"/>
    </source>
</evidence>
<feature type="domain" description="G-protein coupled receptors family 1 profile" evidence="14">
    <location>
        <begin position="56"/>
        <end position="305"/>
    </location>
</feature>
<dbReference type="GO" id="GO:0004930">
    <property type="term" value="F:G protein-coupled receptor activity"/>
    <property type="evidence" value="ECO:0007669"/>
    <property type="project" value="UniProtKB-KW"/>
</dbReference>
<reference evidence="15" key="2">
    <citation type="submission" date="2021-03" db="UniProtKB">
        <authorList>
            <consortium name="Ensembl"/>
        </authorList>
    </citation>
    <scope>IDENTIFICATION</scope>
</reference>
<evidence type="ECO:0000259" key="14">
    <source>
        <dbReference type="PROSITE" id="PS50262"/>
    </source>
</evidence>
<feature type="transmembrane region" description="Helical" evidence="13">
    <location>
        <begin position="40"/>
        <end position="66"/>
    </location>
</feature>
<dbReference type="Gene3D" id="1.20.1070.10">
    <property type="entry name" value="Rhodopsin 7-helix transmembrane proteins"/>
    <property type="match status" value="1"/>
</dbReference>
<evidence type="ECO:0000256" key="5">
    <source>
        <dbReference type="ARBA" id="ARBA00022725"/>
    </source>
</evidence>
<feature type="transmembrane region" description="Helical" evidence="13">
    <location>
        <begin position="211"/>
        <end position="232"/>
    </location>
</feature>
<keyword evidence="3" id="KW-0716">Sensory transduction</keyword>
<dbReference type="Ensembl" id="ENSXETT00000108510">
    <property type="protein sequence ID" value="ENSXETP00000105171"/>
    <property type="gene ID" value="ENSXETG00000044413"/>
</dbReference>
<evidence type="ECO:0000256" key="4">
    <source>
        <dbReference type="ARBA" id="ARBA00022692"/>
    </source>
</evidence>
<feature type="transmembrane region" description="Helical" evidence="13">
    <location>
        <begin position="253"/>
        <end position="273"/>
    </location>
</feature>
<evidence type="ECO:0000256" key="11">
    <source>
        <dbReference type="ARBA" id="ARBA00023180"/>
    </source>
</evidence>
<evidence type="ECO:0000256" key="8">
    <source>
        <dbReference type="ARBA" id="ARBA00023136"/>
    </source>
</evidence>
<dbReference type="PROSITE" id="PS00237">
    <property type="entry name" value="G_PROTEIN_RECEP_F1_1"/>
    <property type="match status" value="1"/>
</dbReference>
<dbReference type="GO" id="GO:0004984">
    <property type="term" value="F:olfactory receptor activity"/>
    <property type="evidence" value="ECO:0007669"/>
    <property type="project" value="InterPro"/>
</dbReference>
<protein>
    <recommendedName>
        <fullName evidence="14">G-protein coupled receptors family 1 profile domain-containing protein</fullName>
    </recommendedName>
</protein>
<keyword evidence="2" id="KW-1003">Cell membrane</keyword>
<keyword evidence="10" id="KW-0675">Receptor</keyword>
<feature type="transmembrane region" description="Helical" evidence="13">
    <location>
        <begin position="107"/>
        <end position="135"/>
    </location>
</feature>
<feature type="transmembrane region" description="Helical" evidence="13">
    <location>
        <begin position="285"/>
        <end position="307"/>
    </location>
</feature>
<organism evidence="15">
    <name type="scientific">Xenopus tropicalis</name>
    <name type="common">Western clawed frog</name>
    <name type="synonym">Silurana tropicalis</name>
    <dbReference type="NCBI Taxonomy" id="8364"/>
    <lineage>
        <taxon>Eukaryota</taxon>
        <taxon>Metazoa</taxon>
        <taxon>Chordata</taxon>
        <taxon>Craniata</taxon>
        <taxon>Vertebrata</taxon>
        <taxon>Euteleostomi</taxon>
        <taxon>Amphibia</taxon>
        <taxon>Batrachia</taxon>
        <taxon>Anura</taxon>
        <taxon>Pipoidea</taxon>
        <taxon>Pipidae</taxon>
        <taxon>Xenopodinae</taxon>
        <taxon>Xenopus</taxon>
        <taxon>Silurana</taxon>
    </lineage>
</organism>
<dbReference type="FunFam" id="1.20.1070.10:FF:000024">
    <property type="entry name" value="Olfactory receptor"/>
    <property type="match status" value="1"/>
</dbReference>
<sequence>PYNNTAEKLRGPSGLMMANATYSQPTVLALIFGELTAVKYLYGAIVFLIFLMIVASSSAVIGTIILHRSLHEPMYMFIAALCMNGLYGGICFFPALFVNLLSQVQTVSYIGCLIQVFGIHSYYGCEITVLAVMAFDRYMCICNPLRYHSLMTSGTVLKLIGAAWLYIIVLVTIHVILTIRLPLCGSVIQKIYCDNWSVVRLSCIDTSLNNVFGLLMSSITGLLPGGVLISYVKILRVCMKSSKDVRAKALQTCTPHIVSLLYFVVDILCEVVLLRFPFNSIPYELRIIISVQAFVFAPLLNPLMYGLKLRKIRVKIGQIFCPKNKTEGHGKM</sequence>
<feature type="transmembrane region" description="Helical" evidence="13">
    <location>
        <begin position="78"/>
        <end position="101"/>
    </location>
</feature>
<dbReference type="InterPro" id="IPR000725">
    <property type="entry name" value="Olfact_rcpt"/>
</dbReference>
<dbReference type="PROSITE" id="PS50262">
    <property type="entry name" value="G_PROTEIN_RECEP_F1_2"/>
    <property type="match status" value="1"/>
</dbReference>
<dbReference type="Pfam" id="PF13853">
    <property type="entry name" value="7tm_4"/>
    <property type="match status" value="1"/>
</dbReference>
<dbReference type="InterPro" id="IPR017452">
    <property type="entry name" value="GPCR_Rhodpsn_7TM"/>
</dbReference>
<proteinExistence type="predicted"/>
<keyword evidence="11" id="KW-0325">Glycoprotein</keyword>
<keyword evidence="12" id="KW-0807">Transducer</keyword>
<keyword evidence="5" id="KW-0552">Olfaction</keyword>
<feature type="transmembrane region" description="Helical" evidence="13">
    <location>
        <begin position="156"/>
        <end position="177"/>
    </location>
</feature>
<reference evidence="15" key="1">
    <citation type="journal article" date="2010" name="Science">
        <title>The genome of the Western clawed frog Xenopus tropicalis.</title>
        <authorList>
            <person name="Hellsten U."/>
            <person name="Harland R.M."/>
            <person name="Gilchrist M.J."/>
            <person name="Hendrix D."/>
            <person name="Jurka J."/>
            <person name="Kapitonov V."/>
            <person name="Ovcharenko I."/>
            <person name="Putnam N.H."/>
            <person name="Shu S."/>
            <person name="Taher L."/>
            <person name="Blitz I.L."/>
            <person name="Blumberg B."/>
            <person name="Dichmann D.S."/>
            <person name="Dubchak I."/>
            <person name="Amaya E."/>
            <person name="Detter J.C."/>
            <person name="Fletcher R."/>
            <person name="Gerhard D.S."/>
            <person name="Goodstein D."/>
            <person name="Graves T."/>
            <person name="Grigoriev I.V."/>
            <person name="Grimwood J."/>
            <person name="Kawashima T."/>
            <person name="Lindquist E."/>
            <person name="Lucas S.M."/>
            <person name="Mead P.E."/>
            <person name="Mitros T."/>
            <person name="Ogino H."/>
            <person name="Ohta Y."/>
            <person name="Poliakov A.V."/>
            <person name="Pollet N."/>
            <person name="Robert J."/>
            <person name="Salamov A."/>
            <person name="Sater A.K."/>
            <person name="Schmutz J."/>
            <person name="Terry A."/>
            <person name="Vize P.D."/>
            <person name="Warren W.C."/>
            <person name="Wells D."/>
            <person name="Wills A."/>
            <person name="Wilson R.K."/>
            <person name="Zimmerman L.B."/>
            <person name="Zorn A.M."/>
            <person name="Grainger R."/>
            <person name="Grammer T."/>
            <person name="Khokha M.K."/>
            <person name="Richardson P.M."/>
            <person name="Rokhsar D.S."/>
        </authorList>
    </citation>
    <scope>NUCLEOTIDE SEQUENCE [LARGE SCALE GENOMIC DNA]</scope>
    <source>
        <strain evidence="15">Nigerian</strain>
    </source>
</reference>
<comment type="subcellular location">
    <subcellularLocation>
        <location evidence="1">Cell membrane</location>
        <topology evidence="1">Multi-pass membrane protein</topology>
    </subcellularLocation>
</comment>
<keyword evidence="6 13" id="KW-1133">Transmembrane helix</keyword>
<dbReference type="GO" id="GO:0005886">
    <property type="term" value="C:plasma membrane"/>
    <property type="evidence" value="ECO:0007669"/>
    <property type="project" value="UniProtKB-SubCell"/>
</dbReference>
<keyword evidence="4 13" id="KW-0812">Transmembrane</keyword>
<dbReference type="InterPro" id="IPR052921">
    <property type="entry name" value="GPCR1_Superfamily_Member"/>
</dbReference>